<feature type="compositionally biased region" description="Low complexity" evidence="1">
    <location>
        <begin position="29"/>
        <end position="38"/>
    </location>
</feature>
<feature type="chain" id="PRO_5039677018" description="Secreted protein" evidence="2">
    <location>
        <begin position="23"/>
        <end position="169"/>
    </location>
</feature>
<feature type="compositionally biased region" description="Polar residues" evidence="1">
    <location>
        <begin position="39"/>
        <end position="50"/>
    </location>
</feature>
<feature type="region of interest" description="Disordered" evidence="1">
    <location>
        <begin position="29"/>
        <end position="52"/>
    </location>
</feature>
<feature type="signal peptide" evidence="2">
    <location>
        <begin position="1"/>
        <end position="22"/>
    </location>
</feature>
<organism evidence="3 4">
    <name type="scientific">Corynebacterium kalinowskii</name>
    <dbReference type="NCBI Taxonomy" id="2675216"/>
    <lineage>
        <taxon>Bacteria</taxon>
        <taxon>Bacillati</taxon>
        <taxon>Actinomycetota</taxon>
        <taxon>Actinomycetes</taxon>
        <taxon>Mycobacteriales</taxon>
        <taxon>Corynebacteriaceae</taxon>
        <taxon>Corynebacterium</taxon>
    </lineage>
</organism>
<dbReference type="PROSITE" id="PS51257">
    <property type="entry name" value="PROKAR_LIPOPROTEIN"/>
    <property type="match status" value="1"/>
</dbReference>
<accession>A0A6B8VBH5</accession>
<keyword evidence="2" id="KW-0732">Signal</keyword>
<reference evidence="4" key="1">
    <citation type="submission" date="2019-11" db="EMBL/GenBank/DDBJ databases">
        <title>Complete genome sequence of Corynebacterium kalinowskii 1959, a novel Corynebacterium species isolated from soil of a small paddock in Vilsendorf, Germany.</title>
        <authorList>
            <person name="Schaffert L."/>
            <person name="Ruwe M."/>
            <person name="Milse J."/>
            <person name="Hanuschka K."/>
            <person name="Ortseifen V."/>
            <person name="Droste J."/>
            <person name="Brandt D."/>
            <person name="Schlueter L."/>
            <person name="Kutter Y."/>
            <person name="Vinke S."/>
            <person name="Viehoefer P."/>
            <person name="Jacob L."/>
            <person name="Luebke N.-C."/>
            <person name="Schulte-Berndt E."/>
            <person name="Hain C."/>
            <person name="Linder M."/>
            <person name="Schmidt P."/>
            <person name="Wollenschlaeger L."/>
            <person name="Luttermann T."/>
            <person name="Thieme E."/>
            <person name="Hassa J."/>
            <person name="Haak M."/>
            <person name="Wittchen M."/>
            <person name="Mentz A."/>
            <person name="Persicke M."/>
            <person name="Busche T."/>
            <person name="Ruckert C."/>
        </authorList>
    </citation>
    <scope>NUCLEOTIDE SEQUENCE [LARGE SCALE GENOMIC DNA]</scope>
    <source>
        <strain evidence="4">1959</strain>
    </source>
</reference>
<evidence type="ECO:0000313" key="3">
    <source>
        <dbReference type="EMBL" id="QGU02502.1"/>
    </source>
</evidence>
<evidence type="ECO:0008006" key="5">
    <source>
        <dbReference type="Google" id="ProtNLM"/>
    </source>
</evidence>
<evidence type="ECO:0000313" key="4">
    <source>
        <dbReference type="Proteomes" id="UP000427071"/>
    </source>
</evidence>
<name>A0A6B8VBH5_9CORY</name>
<dbReference type="EMBL" id="CP046452">
    <property type="protein sequence ID" value="QGU02502.1"/>
    <property type="molecule type" value="Genomic_DNA"/>
</dbReference>
<dbReference type="KEGG" id="ckw:CKALI_08210"/>
<dbReference type="AlphaFoldDB" id="A0A6B8VBH5"/>
<dbReference type="RefSeq" id="WP_156192826.1">
    <property type="nucleotide sequence ID" value="NZ_CP046452.1"/>
</dbReference>
<protein>
    <recommendedName>
        <fullName evidence="5">Secreted protein</fullName>
    </recommendedName>
</protein>
<gene>
    <name evidence="3" type="ORF">CKALI_08210</name>
</gene>
<keyword evidence="4" id="KW-1185">Reference proteome</keyword>
<dbReference type="Proteomes" id="UP000427071">
    <property type="component" value="Chromosome"/>
</dbReference>
<evidence type="ECO:0000256" key="2">
    <source>
        <dbReference type="SAM" id="SignalP"/>
    </source>
</evidence>
<sequence length="169" mass="18229">MDIKFRALAGVLMFVGFLAACSGEHTVPTPTASSVSTSRNAESPQPSSEIAQPEYEAVDPTYFFGRNGFPIFNIRTNSSVVNFCGMQQDLVFCGGVGPGNTNQVDLTAGGARYYVGEGPLEPQLKYLEPGQRVSYGQAECAVRTDKTVECSVGKTRILIDPSTRKITEF</sequence>
<evidence type="ECO:0000256" key="1">
    <source>
        <dbReference type="SAM" id="MobiDB-lite"/>
    </source>
</evidence>
<proteinExistence type="predicted"/>